<dbReference type="EMBL" id="CAKKTJ010000330">
    <property type="protein sequence ID" value="CAH0481845.1"/>
    <property type="molecule type" value="Genomic_DNA"/>
</dbReference>
<dbReference type="AlphaFoldDB" id="A0AAU9LAS0"/>
<dbReference type="Proteomes" id="UP001160483">
    <property type="component" value="Unassembled WGS sequence"/>
</dbReference>
<sequence length="139" mass="15292">MAHAATKSSCGVNGAIIAAASLEMAELISRTISAIFQVKVVSVTGNFIAELSKSKTKGDSTCWIFYVTFLSVTRSLKRLLDKWSAITTRCKERARKALRANHPPPEFPLANHYDDLIHVLPVLSQFGEIKLTCQAERSV</sequence>
<organism evidence="1 2">
    <name type="scientific">Peronospora belbahrii</name>
    <dbReference type="NCBI Taxonomy" id="622444"/>
    <lineage>
        <taxon>Eukaryota</taxon>
        <taxon>Sar</taxon>
        <taxon>Stramenopiles</taxon>
        <taxon>Oomycota</taxon>
        <taxon>Peronosporomycetes</taxon>
        <taxon>Peronosporales</taxon>
        <taxon>Peronosporaceae</taxon>
        <taxon>Peronospora</taxon>
    </lineage>
</organism>
<proteinExistence type="predicted"/>
<accession>A0AAU9LAS0</accession>
<evidence type="ECO:0000313" key="2">
    <source>
        <dbReference type="Proteomes" id="UP001160483"/>
    </source>
</evidence>
<gene>
    <name evidence="1" type="ORF">PBS003_LOCUS8446</name>
</gene>
<comment type="caution">
    <text evidence="1">The sequence shown here is derived from an EMBL/GenBank/DDBJ whole genome shotgun (WGS) entry which is preliminary data.</text>
</comment>
<evidence type="ECO:0000313" key="1">
    <source>
        <dbReference type="EMBL" id="CAH0481845.1"/>
    </source>
</evidence>
<protein>
    <submittedName>
        <fullName evidence="1">Uncharacterized protein</fullName>
    </submittedName>
</protein>
<reference evidence="1" key="1">
    <citation type="submission" date="2021-11" db="EMBL/GenBank/DDBJ databases">
        <authorList>
            <person name="Islam A."/>
            <person name="Islam S."/>
            <person name="Flora M.S."/>
            <person name="Rahman M."/>
            <person name="Ziaur R.M."/>
            <person name="Epstein J.H."/>
            <person name="Hassan M."/>
            <person name="Klassen M."/>
            <person name="Woodard K."/>
            <person name="Webb A."/>
            <person name="Webby R.J."/>
            <person name="El Zowalaty M.E."/>
        </authorList>
    </citation>
    <scope>NUCLEOTIDE SEQUENCE</scope>
    <source>
        <strain evidence="1">Pbs3</strain>
    </source>
</reference>
<name>A0AAU9LAS0_9STRA</name>